<feature type="chain" id="PRO_5009604548" evidence="1">
    <location>
        <begin position="20"/>
        <end position="271"/>
    </location>
</feature>
<name>A0A1H6LSY1_9BACT</name>
<accession>A0A1H6LSY1</accession>
<dbReference type="RefSeq" id="WP_141675701.1">
    <property type="nucleotide sequence ID" value="NZ_JACVVN010000012.1"/>
</dbReference>
<dbReference type="InterPro" id="IPR013424">
    <property type="entry name" value="Ice-binding_C"/>
</dbReference>
<keyword evidence="3" id="KW-1185">Reference proteome</keyword>
<gene>
    <name evidence="2" type="ORF">PYTT_1711</name>
</gene>
<dbReference type="AlphaFoldDB" id="A0A1H6LSY1"/>
<protein>
    <submittedName>
        <fullName evidence="2">Pep exosort: pep-cterm protein-sorting domain</fullName>
    </submittedName>
</protein>
<evidence type="ECO:0000313" key="2">
    <source>
        <dbReference type="EMBL" id="SEH91820.1"/>
    </source>
</evidence>
<dbReference type="STRING" id="1679444.PYTT_1711"/>
<sequence length="271" mass="29188">MLKRSLLLIGFLLGSYTHAASLFVWDETPGHGGTSGNFSQACWYFNSDVSTATSVAYTGTNTPGAQAYCYIGYTFSYQDNRQVYTQTNTAITVTAAGAYKYLWLGNNVTFSMATWPTGGQTVYLGTHSIIRGSSNGFSSNSTYNYDFGSFSGDAKLSMGSFWMQSGARVNFTGNLAMTADSFTYTLFSATNLAQNSGVWNASGVSVTDMHGKSLDYAGYFTDATQIDRGQYGLVLDGGSVKLLANGTIPEPATATLSLFGLSALMMRRRRK</sequence>
<feature type="signal peptide" evidence="1">
    <location>
        <begin position="1"/>
        <end position="19"/>
    </location>
</feature>
<dbReference type="KEGG" id="agl:PYTT_1711"/>
<keyword evidence="1" id="KW-0732">Signal</keyword>
<dbReference type="NCBIfam" id="TIGR02595">
    <property type="entry name" value="PEP_CTERM"/>
    <property type="match status" value="1"/>
</dbReference>
<evidence type="ECO:0000313" key="3">
    <source>
        <dbReference type="Proteomes" id="UP000176204"/>
    </source>
</evidence>
<reference evidence="3" key="1">
    <citation type="submission" date="2016-09" db="EMBL/GenBank/DDBJ databases">
        <authorList>
            <person name="Koehorst J."/>
        </authorList>
    </citation>
    <scope>NUCLEOTIDE SEQUENCE [LARGE SCALE GENOMIC DNA]</scope>
</reference>
<evidence type="ECO:0000256" key="1">
    <source>
        <dbReference type="SAM" id="SignalP"/>
    </source>
</evidence>
<proteinExistence type="predicted"/>
<dbReference type="EMBL" id="LT629973">
    <property type="protein sequence ID" value="SEH91820.1"/>
    <property type="molecule type" value="Genomic_DNA"/>
</dbReference>
<dbReference type="Proteomes" id="UP000176204">
    <property type="component" value="Chromosome I"/>
</dbReference>
<organism evidence="2 3">
    <name type="scientific">Akkermansia glycaniphila</name>
    <dbReference type="NCBI Taxonomy" id="1679444"/>
    <lineage>
        <taxon>Bacteria</taxon>
        <taxon>Pseudomonadati</taxon>
        <taxon>Verrucomicrobiota</taxon>
        <taxon>Verrucomicrobiia</taxon>
        <taxon>Verrucomicrobiales</taxon>
        <taxon>Akkermansiaceae</taxon>
        <taxon>Akkermansia</taxon>
    </lineage>
</organism>